<proteinExistence type="predicted"/>
<evidence type="ECO:0000313" key="2">
    <source>
        <dbReference type="EMBL" id="OIQ95611.1"/>
    </source>
</evidence>
<sequence length="202" mass="20526">MSAPSAPTGAAPVASDRPAARRRRRTRAATAGVAVLVATLLAGCTGRPGAAAIVDGRAISVADVQQATTELAPYFQSVDQNTVLMLLIGAPTIESIASSAGLAVSDQQAIDLLDSAATSAGVKTPPTFGAPAIEVIKFSLAQKAIQGAANSAVLVKQVNDKLLALHPEVSPRYGTADLSQGTITPISYDWIVKTAATPTPTK</sequence>
<comment type="caution">
    <text evidence="2">The sequence shown here is derived from an EMBL/GenBank/DDBJ whole genome shotgun (WGS) entry which is preliminary data.</text>
</comment>
<dbReference type="EMBL" id="MLJW01000163">
    <property type="protein sequence ID" value="OIQ95611.1"/>
    <property type="molecule type" value="Genomic_DNA"/>
</dbReference>
<accession>A0A1J5S1G7</accession>
<name>A0A1J5S1G7_9ZZZZ</name>
<reference evidence="2" key="1">
    <citation type="submission" date="2016-10" db="EMBL/GenBank/DDBJ databases">
        <title>Sequence of Gallionella enrichment culture.</title>
        <authorList>
            <person name="Poehlein A."/>
            <person name="Muehling M."/>
            <person name="Daniel R."/>
        </authorList>
    </citation>
    <scope>NUCLEOTIDE SEQUENCE</scope>
</reference>
<gene>
    <name evidence="2" type="ORF">GALL_223860</name>
</gene>
<protein>
    <submittedName>
        <fullName evidence="2">Uncharacterized protein</fullName>
    </submittedName>
</protein>
<evidence type="ECO:0000256" key="1">
    <source>
        <dbReference type="SAM" id="MobiDB-lite"/>
    </source>
</evidence>
<organism evidence="2">
    <name type="scientific">mine drainage metagenome</name>
    <dbReference type="NCBI Taxonomy" id="410659"/>
    <lineage>
        <taxon>unclassified sequences</taxon>
        <taxon>metagenomes</taxon>
        <taxon>ecological metagenomes</taxon>
    </lineage>
</organism>
<dbReference type="AlphaFoldDB" id="A0A1J5S1G7"/>
<feature type="region of interest" description="Disordered" evidence="1">
    <location>
        <begin position="1"/>
        <end position="25"/>
    </location>
</feature>